<organism evidence="2 3">
    <name type="scientific">Dyella jejuensis</name>
    <dbReference type="NCBI Taxonomy" id="1432009"/>
    <lineage>
        <taxon>Bacteria</taxon>
        <taxon>Pseudomonadati</taxon>
        <taxon>Pseudomonadota</taxon>
        <taxon>Gammaproteobacteria</taxon>
        <taxon>Lysobacterales</taxon>
        <taxon>Rhodanobacteraceae</taxon>
        <taxon>Dyella</taxon>
    </lineage>
</organism>
<protein>
    <submittedName>
        <fullName evidence="2">Uncharacterized protein</fullName>
    </submittedName>
</protein>
<evidence type="ECO:0000313" key="2">
    <source>
        <dbReference type="EMBL" id="MFK2899321.1"/>
    </source>
</evidence>
<proteinExistence type="predicted"/>
<sequence>MIVMLVCKALCMAVFALHRSMASACTPIASASVARTKDRELFYLICIISYAFYDAITFHTLYRASAGCAAYATSMEVVVCYHWIDISRNETVDALLEDIESSSLLHQRLTGKVHYVKGSTTGVNVGIITADERKAAPADLLAGFMHRCMSFHPHLHGGLRQSLHIRARIVSRYR</sequence>
<dbReference type="EMBL" id="JADIKJ010000002">
    <property type="protein sequence ID" value="MFK2899321.1"/>
    <property type="molecule type" value="Genomic_DNA"/>
</dbReference>
<keyword evidence="3" id="KW-1185">Reference proteome</keyword>
<name>A0ABW8JGB7_9GAMM</name>
<keyword evidence="1" id="KW-0732">Signal</keyword>
<dbReference type="Proteomes" id="UP001620461">
    <property type="component" value="Unassembled WGS sequence"/>
</dbReference>
<gene>
    <name evidence="2" type="ORF">ISP15_03170</name>
</gene>
<reference evidence="2 3" key="1">
    <citation type="submission" date="2020-10" db="EMBL/GenBank/DDBJ databases">
        <title>Phylogeny of dyella-like bacteria.</title>
        <authorList>
            <person name="Fu J."/>
        </authorList>
    </citation>
    <scope>NUCLEOTIDE SEQUENCE [LARGE SCALE GENOMIC DNA]</scope>
    <source>
        <strain evidence="2 3">JP1</strain>
    </source>
</reference>
<accession>A0ABW8JGB7</accession>
<dbReference type="RefSeq" id="WP_404544992.1">
    <property type="nucleotide sequence ID" value="NZ_JADIKJ010000002.1"/>
</dbReference>
<evidence type="ECO:0000256" key="1">
    <source>
        <dbReference type="SAM" id="SignalP"/>
    </source>
</evidence>
<comment type="caution">
    <text evidence="2">The sequence shown here is derived from an EMBL/GenBank/DDBJ whole genome shotgun (WGS) entry which is preliminary data.</text>
</comment>
<feature type="signal peptide" evidence="1">
    <location>
        <begin position="1"/>
        <end position="24"/>
    </location>
</feature>
<evidence type="ECO:0000313" key="3">
    <source>
        <dbReference type="Proteomes" id="UP001620461"/>
    </source>
</evidence>
<feature type="chain" id="PRO_5046009795" evidence="1">
    <location>
        <begin position="25"/>
        <end position="174"/>
    </location>
</feature>